<evidence type="ECO:0000256" key="5">
    <source>
        <dbReference type="SAM" id="Phobius"/>
    </source>
</evidence>
<protein>
    <recommendedName>
        <fullName evidence="6">Gram-positive cocci surface proteins LPxTG domain-containing protein</fullName>
    </recommendedName>
</protein>
<evidence type="ECO:0000256" key="3">
    <source>
        <dbReference type="ARBA" id="ARBA00022729"/>
    </source>
</evidence>
<dbReference type="Pfam" id="PF00746">
    <property type="entry name" value="Gram_pos_anchor"/>
    <property type="match status" value="1"/>
</dbReference>
<keyword evidence="2" id="KW-0964">Secreted</keyword>
<dbReference type="InterPro" id="IPR012706">
    <property type="entry name" value="Rib_alpha_Esp_rpt"/>
</dbReference>
<dbReference type="NCBIfam" id="TIGR01167">
    <property type="entry name" value="LPXTG_anchor"/>
    <property type="match status" value="1"/>
</dbReference>
<keyword evidence="4" id="KW-0572">Peptidoglycan-anchor</keyword>
<dbReference type="EMBL" id="LEQJ01000015">
    <property type="protein sequence ID" value="RBS28256.1"/>
    <property type="molecule type" value="Genomic_DNA"/>
</dbReference>
<evidence type="ECO:0000256" key="4">
    <source>
        <dbReference type="ARBA" id="ARBA00023088"/>
    </source>
</evidence>
<keyword evidence="1" id="KW-0134">Cell wall</keyword>
<evidence type="ECO:0000256" key="1">
    <source>
        <dbReference type="ARBA" id="ARBA00022512"/>
    </source>
</evidence>
<keyword evidence="5" id="KW-1133">Transmembrane helix</keyword>
<comment type="caution">
    <text evidence="7">The sequence shown here is derived from an EMBL/GenBank/DDBJ whole genome shotgun (WGS) entry which is preliminary data.</text>
</comment>
<evidence type="ECO:0000259" key="6">
    <source>
        <dbReference type="PROSITE" id="PS50847"/>
    </source>
</evidence>
<sequence>TVKVPVTVKDKVDWVEINPIPTIDPEQIVPEEVHKGEEADLTDNILNLPEGSKVEVVTPVDTTQVGEHTGEVKVTFPDGSSVVVKIPIIVKNMDDMITNNQMTRVEKNSVVLDVINKSKSLSSSKIFGKSDNMYVETSNKELPKTGEENTTILSILGMLSISFCVLLFRLFKKREEN</sequence>
<dbReference type="InterPro" id="IPR019931">
    <property type="entry name" value="LPXTG_anchor"/>
</dbReference>
<gene>
    <name evidence="7" type="ORF">EB12_02434</name>
</gene>
<proteinExistence type="predicted"/>
<name>A0A3F3NM24_ENTFC</name>
<dbReference type="NCBIfam" id="TIGR02331">
    <property type="entry name" value="rib_alpha"/>
    <property type="match status" value="1"/>
</dbReference>
<accession>A0A3F3NM24</accession>
<dbReference type="PROSITE" id="PS50847">
    <property type="entry name" value="GRAM_POS_ANCHORING"/>
    <property type="match status" value="1"/>
</dbReference>
<feature type="non-terminal residue" evidence="7">
    <location>
        <position position="1"/>
    </location>
</feature>
<reference evidence="7 8" key="1">
    <citation type="submission" date="2015-06" db="EMBL/GenBank/DDBJ databases">
        <title>The Genome Sequence of Enterococcus faecium 131EA1.</title>
        <authorList>
            <consortium name="The Broad Institute Genomics Platform"/>
            <consortium name="The Broad Institute Genome Sequencing Center for Infectious Disease"/>
            <person name="Earl A.M."/>
            <person name="Van Tyne D."/>
            <person name="Lebreton F."/>
            <person name="Saavedra J.T."/>
            <person name="Gilmore M.S."/>
            <person name="Manson Mcguire A."/>
            <person name="Clock S."/>
            <person name="Crupain M."/>
            <person name="Rangan U."/>
            <person name="Young S."/>
            <person name="Abouelleil A."/>
            <person name="Cao P."/>
            <person name="Chapman S.B."/>
            <person name="Griggs A."/>
            <person name="Priest M."/>
            <person name="Shea T."/>
            <person name="Wortman J."/>
            <person name="Nusbaum C."/>
            <person name="Birren B."/>
        </authorList>
    </citation>
    <scope>NUCLEOTIDE SEQUENCE [LARGE SCALE GENOMIC DNA]</scope>
    <source>
        <strain evidence="7 8">131EA1</strain>
    </source>
</reference>
<dbReference type="AlphaFoldDB" id="A0A3F3NM24"/>
<evidence type="ECO:0000313" key="8">
    <source>
        <dbReference type="Proteomes" id="UP000253144"/>
    </source>
</evidence>
<dbReference type="Proteomes" id="UP000253144">
    <property type="component" value="Unassembled WGS sequence"/>
</dbReference>
<evidence type="ECO:0000256" key="2">
    <source>
        <dbReference type="ARBA" id="ARBA00022525"/>
    </source>
</evidence>
<organism evidence="7 8">
    <name type="scientific">Enterococcus faecium</name>
    <name type="common">Streptococcus faecium</name>
    <dbReference type="NCBI Taxonomy" id="1352"/>
    <lineage>
        <taxon>Bacteria</taxon>
        <taxon>Bacillati</taxon>
        <taxon>Bacillota</taxon>
        <taxon>Bacilli</taxon>
        <taxon>Lactobacillales</taxon>
        <taxon>Enterococcaceae</taxon>
        <taxon>Enterococcus</taxon>
    </lineage>
</organism>
<feature type="domain" description="Gram-positive cocci surface proteins LPxTG" evidence="6">
    <location>
        <begin position="142"/>
        <end position="177"/>
    </location>
</feature>
<dbReference type="RefSeq" id="WP_113836377.1">
    <property type="nucleotide sequence ID" value="NZ_KZ846096.1"/>
</dbReference>
<dbReference type="Pfam" id="PF08428">
    <property type="entry name" value="Rib"/>
    <property type="match status" value="1"/>
</dbReference>
<evidence type="ECO:0000313" key="7">
    <source>
        <dbReference type="EMBL" id="RBS28256.1"/>
    </source>
</evidence>
<keyword evidence="5" id="KW-0472">Membrane</keyword>
<dbReference type="InterPro" id="IPR059115">
    <property type="entry name" value="Rib"/>
</dbReference>
<keyword evidence="5" id="KW-0812">Transmembrane</keyword>
<feature type="transmembrane region" description="Helical" evidence="5">
    <location>
        <begin position="152"/>
        <end position="171"/>
    </location>
</feature>
<keyword evidence="3" id="KW-0732">Signal</keyword>